<evidence type="ECO:0000256" key="7">
    <source>
        <dbReference type="ARBA" id="ARBA00039187"/>
    </source>
</evidence>
<dbReference type="InterPro" id="IPR004871">
    <property type="entry name" value="RSE1/DDB1/CPSF1_C"/>
</dbReference>
<dbReference type="GO" id="GO:0016301">
    <property type="term" value="F:kinase activity"/>
    <property type="evidence" value="ECO:0007669"/>
    <property type="project" value="UniProtKB-KW"/>
</dbReference>
<organism evidence="14 15">
    <name type="scientific">Trichophyton equinum (strain ATCC MYA-4606 / CBS 127.97)</name>
    <name type="common">Horse ringworm fungus</name>
    <dbReference type="NCBI Taxonomy" id="559882"/>
    <lineage>
        <taxon>Eukaryota</taxon>
        <taxon>Fungi</taxon>
        <taxon>Dikarya</taxon>
        <taxon>Ascomycota</taxon>
        <taxon>Pezizomycotina</taxon>
        <taxon>Eurotiomycetes</taxon>
        <taxon>Eurotiomycetidae</taxon>
        <taxon>Onygenales</taxon>
        <taxon>Arthrodermataceae</taxon>
        <taxon>Trichophyton</taxon>
    </lineage>
</organism>
<dbReference type="Pfam" id="PF03178">
    <property type="entry name" value="CPSF_A"/>
    <property type="match status" value="1"/>
</dbReference>
<dbReference type="InterPro" id="IPR015943">
    <property type="entry name" value="WD40/YVTN_repeat-like_dom_sf"/>
</dbReference>
<comment type="subcellular location">
    <subcellularLocation>
        <location evidence="1">Nucleus</location>
    </subcellularLocation>
</comment>
<evidence type="ECO:0000256" key="3">
    <source>
        <dbReference type="ARBA" id="ARBA00022884"/>
    </source>
</evidence>
<dbReference type="InterPro" id="IPR018846">
    <property type="entry name" value="Beta-prop_RSE1/DDB1/CPSF1_1st"/>
</dbReference>
<dbReference type="FunFam" id="2.130.10.10:FF:000625">
    <property type="entry name" value="mRNA cleavage and polyadenylation factor subunit"/>
    <property type="match status" value="1"/>
</dbReference>
<protein>
    <recommendedName>
        <fullName evidence="8">Protein CFT1</fullName>
    </recommendedName>
    <alternativeName>
        <fullName evidence="9">Cleavage factor two protein 1</fullName>
    </alternativeName>
    <alternativeName>
        <fullName evidence="7">Protein cft1</fullName>
    </alternativeName>
</protein>
<evidence type="ECO:0000256" key="8">
    <source>
        <dbReference type="ARBA" id="ARBA00039443"/>
    </source>
</evidence>
<dbReference type="VEuPathDB" id="FungiDB:TEQG_00314"/>
<evidence type="ECO:0000313" key="15">
    <source>
        <dbReference type="Proteomes" id="UP000009169"/>
    </source>
</evidence>
<evidence type="ECO:0000313" key="14">
    <source>
        <dbReference type="EMBL" id="EGE01261.1"/>
    </source>
</evidence>
<feature type="domain" description="RSE1/DDB1/CPSF1 C-terminal" evidence="11">
    <location>
        <begin position="892"/>
        <end position="1233"/>
    </location>
</feature>
<comment type="similarity">
    <text evidence="6">Belongs to the CFT1 family.</text>
</comment>
<comment type="function">
    <text evidence="5">RNA-binding component of the cleavage and polyadenylation factor (CPF) complex, which plays a key role in polyadenylation-dependent pre-mRNA 3'-end formation and cooperates with cleavage factors including the CFIA complex and NAB4/CFIB. Involved in poly(A) site recognition. May be involved in coupling transcription termination and mRNA 3'-end formation.</text>
</comment>
<keyword evidence="2" id="KW-0507">mRNA processing</keyword>
<dbReference type="InterPro" id="IPR058543">
    <property type="entry name" value="Beta-prop_RSE1/DDB1/CPSF1_2nd"/>
</dbReference>
<dbReference type="HOGENOM" id="CLU_002414_2_1_1"/>
<dbReference type="Gene3D" id="2.130.10.10">
    <property type="entry name" value="YVTN repeat-like/Quinoprotein amine dehydrogenase"/>
    <property type="match status" value="3"/>
</dbReference>
<dbReference type="PANTHER" id="PTHR10644">
    <property type="entry name" value="DNA REPAIR/RNA PROCESSING CPSF FAMILY"/>
    <property type="match status" value="1"/>
</dbReference>
<feature type="domain" description="RSE1/DDB1/CPSF1 second beta-propeller" evidence="13">
    <location>
        <begin position="683"/>
        <end position="822"/>
    </location>
</feature>
<dbReference type="Pfam" id="PF10433">
    <property type="entry name" value="Beta-prop_RSE1_1st"/>
    <property type="match status" value="1"/>
</dbReference>
<accession>F2PH93</accession>
<evidence type="ECO:0000256" key="2">
    <source>
        <dbReference type="ARBA" id="ARBA00022664"/>
    </source>
</evidence>
<name>F2PH93_TRIEC</name>
<evidence type="ECO:0000256" key="4">
    <source>
        <dbReference type="ARBA" id="ARBA00023242"/>
    </source>
</evidence>
<dbReference type="InterPro" id="IPR050358">
    <property type="entry name" value="RSE1/DDB1/CFT1"/>
</dbReference>
<feature type="region of interest" description="Disordered" evidence="10">
    <location>
        <begin position="432"/>
        <end position="477"/>
    </location>
</feature>
<dbReference type="GO" id="GO:0003723">
    <property type="term" value="F:RNA binding"/>
    <property type="evidence" value="ECO:0007669"/>
    <property type="project" value="UniProtKB-KW"/>
</dbReference>
<dbReference type="GO" id="GO:0005634">
    <property type="term" value="C:nucleus"/>
    <property type="evidence" value="ECO:0007669"/>
    <property type="project" value="UniProtKB-SubCell"/>
</dbReference>
<sequence>MQCYTELLLPSGVTHAASAHFISANSNNLIVVKTSLLQVFSLVNVTYGSTTATQPDQKGRNDRSQHAKLVLAAEYEVPGTITGLQRVRISNSKSGGDAILVSSRNAKLSLIEWDPEKHGISTISIHYYEGEESHMSPWVPDLGSCPSSLTVDPNGNCAIFNFGIHSLAILPFHQAGDDLVMDDYDATPNGDDSTDMVSDAQKSAPGNTAHDKPYAPSFVLPMAALDPALTHPIHMEFLHEYREPTFGILYSQVARSTSLTIDRKDVVSYSIFTLDLQQRASTSLLTVSRLPSDVFKIVPLPPPVGGALLIGTNELVHVDQAGKTNAVGVNEFARQASAFSMADQSDLEMRLEGCIVEQLGSGTGDVLLILADGRMSILSFKVDGRSVSGISLHFVAEQSGGLITKARPSCSASLGRNKLFYGSEEGDSILLGWSRPSSTTKRPSKAADGVDESGAADLSDEAEQDDDGDDDDMYEDDLYSVNPASIRQEKQVVNGDSPADFTFRAYDRLWSLGPYRDITLGKPPKSKSKDQRDSVPAIAAPLELVAARGFGKSGGLTVLKREVDPYTIDSLKMDDVYGVWSIRVVDPKSKDTRLSRSYDKYLLLAKAKGDDKEESVVYSVGSSGLDSIDAPEFNPNEDCTVDIGTLATGTRVVQVLRTEIRSYDYNLGLAQIYPVWDEDTSEEHLGDAIHKSPYMILRTKHDDLVLYEPYRIAGESGHSGLRFLKAVNHVVMGPRTDQGVNHDINRSPSSCKLLRALPDVCGYKTVFMSGHNPCFILKSAIARPHVLRLRGKAVQSLSGFHIAACERGFAYVDEDNVIRMSRLPSNTRFDSGWATRKIALGEQVDSIVYSSASECYVIGTSAKEDFKLPEDDESHTEWRNEFITFLPQLERGTVKLLEPKNWSTIDSHELKPAERITCIEVIRLEISELTHERKDMVVVGSSIVKGEDIVPKGFIRVFEVIDVVPEPDQPEKSKKLKLFAKEEVKGAVTALSGIGGQGFLIVAQGQKCMVRGLKEDGSLLPVAFKDTQCYVNVLKELKGTGMCIIGDAFKGLWFIGYSEEPYKLDLFGKENENLAVVDADFLPDGNKLYILVADDDCNLHVLQYDPEDPSSSKGDRLLHRSVFHTGHFASTMTLLPHGAYTPSAPVDEDAMDTDSLPPSKYQILMTFQTGSIAVITPLSEDSYRRLLALQSQLVNALEHPCSLNPRGYRAVESDGMGGQRGMIDGNLLLRWLDMGAQRKAEIAGRVGADVGAIRTDLEKLHGGLAYL</sequence>
<feature type="domain" description="RSE1/DDB1/CPSF1 first beta-propeller" evidence="12">
    <location>
        <begin position="13"/>
        <end position="431"/>
    </location>
</feature>
<dbReference type="AlphaFoldDB" id="F2PH93"/>
<keyword evidence="15" id="KW-1185">Reference proteome</keyword>
<dbReference type="FunFam" id="2.130.10.10:FF:000788">
    <property type="entry name" value="mRNA cleavage and polyadenylation factor subunit"/>
    <property type="match status" value="1"/>
</dbReference>
<evidence type="ECO:0000256" key="5">
    <source>
        <dbReference type="ARBA" id="ARBA00037232"/>
    </source>
</evidence>
<evidence type="ECO:0000259" key="11">
    <source>
        <dbReference type="Pfam" id="PF03178"/>
    </source>
</evidence>
<dbReference type="Pfam" id="PF23726">
    <property type="entry name" value="Beta-prop_RSE1_2nd"/>
    <property type="match status" value="2"/>
</dbReference>
<dbReference type="EMBL" id="DS995718">
    <property type="protein sequence ID" value="EGE01261.1"/>
    <property type="molecule type" value="Genomic_DNA"/>
</dbReference>
<dbReference type="Proteomes" id="UP000009169">
    <property type="component" value="Unassembled WGS sequence"/>
</dbReference>
<feature type="compositionally biased region" description="Acidic residues" evidence="10">
    <location>
        <begin position="458"/>
        <end position="477"/>
    </location>
</feature>
<evidence type="ECO:0000256" key="9">
    <source>
        <dbReference type="ARBA" id="ARBA00041264"/>
    </source>
</evidence>
<keyword evidence="3" id="KW-0694">RNA-binding</keyword>
<gene>
    <name evidence="14" type="ORF">TEQG_00314</name>
</gene>
<evidence type="ECO:0000256" key="10">
    <source>
        <dbReference type="SAM" id="MobiDB-lite"/>
    </source>
</evidence>
<evidence type="ECO:0000259" key="13">
    <source>
        <dbReference type="Pfam" id="PF23726"/>
    </source>
</evidence>
<keyword evidence="14" id="KW-0418">Kinase</keyword>
<dbReference type="GO" id="GO:0006397">
    <property type="term" value="P:mRNA processing"/>
    <property type="evidence" value="ECO:0007669"/>
    <property type="project" value="UniProtKB-KW"/>
</dbReference>
<keyword evidence="14" id="KW-0808">Transferase</keyword>
<evidence type="ECO:0000256" key="6">
    <source>
        <dbReference type="ARBA" id="ARBA00038304"/>
    </source>
</evidence>
<evidence type="ECO:0000256" key="1">
    <source>
        <dbReference type="ARBA" id="ARBA00004123"/>
    </source>
</evidence>
<dbReference type="eggNOG" id="KOG1896">
    <property type="taxonomic scope" value="Eukaryota"/>
</dbReference>
<keyword evidence="4" id="KW-0539">Nucleus</keyword>
<reference evidence="15" key="1">
    <citation type="journal article" date="2012" name="MBio">
        <title>Comparative genome analysis of Trichophyton rubrum and related dermatophytes reveals candidate genes involved in infection.</title>
        <authorList>
            <person name="Martinez D.A."/>
            <person name="Oliver B.G."/>
            <person name="Graeser Y."/>
            <person name="Goldberg J.M."/>
            <person name="Li W."/>
            <person name="Martinez-Rossi N.M."/>
            <person name="Monod M."/>
            <person name="Shelest E."/>
            <person name="Barton R.C."/>
            <person name="Birch E."/>
            <person name="Brakhage A.A."/>
            <person name="Chen Z."/>
            <person name="Gurr S.J."/>
            <person name="Heiman D."/>
            <person name="Heitman J."/>
            <person name="Kosti I."/>
            <person name="Rossi A."/>
            <person name="Saif S."/>
            <person name="Samalova M."/>
            <person name="Saunders C.W."/>
            <person name="Shea T."/>
            <person name="Summerbell R.C."/>
            <person name="Xu J."/>
            <person name="Young S."/>
            <person name="Zeng Q."/>
            <person name="Birren B.W."/>
            <person name="Cuomo C.A."/>
            <person name="White T.C."/>
        </authorList>
    </citation>
    <scope>NUCLEOTIDE SEQUENCE [LARGE SCALE GENOMIC DNA]</scope>
    <source>
        <strain evidence="15">ATCC MYA-4606 / CBS 127.97</strain>
    </source>
</reference>
<feature type="region of interest" description="Disordered" evidence="10">
    <location>
        <begin position="184"/>
        <end position="209"/>
    </location>
</feature>
<evidence type="ECO:0000259" key="12">
    <source>
        <dbReference type="Pfam" id="PF10433"/>
    </source>
</evidence>
<proteinExistence type="inferred from homology"/>
<feature type="domain" description="RSE1/DDB1/CPSF1 second beta-propeller" evidence="13">
    <location>
        <begin position="565"/>
        <end position="681"/>
    </location>
</feature>
<dbReference type="OrthoDB" id="6109at2759"/>